<evidence type="ECO:0000256" key="3">
    <source>
        <dbReference type="ARBA" id="ARBA00022605"/>
    </source>
</evidence>
<evidence type="ECO:0000256" key="4">
    <source>
        <dbReference type="ARBA" id="ARBA00022714"/>
    </source>
</evidence>
<dbReference type="InterPro" id="IPR050165">
    <property type="entry name" value="DHAD_IlvD/Edd"/>
</dbReference>
<comment type="cofactor">
    <cofactor evidence="15">
        <name>[2Fe-2S] cluster</name>
        <dbReference type="ChEBI" id="CHEBI:190135"/>
    </cofactor>
    <text evidence="15">Binds 1 [2Fe-2S] cluster per subunit. This cluster acts as a Lewis acid cofactor.</text>
</comment>
<comment type="pathway">
    <text evidence="13 15">Amino-acid biosynthesis; L-isoleucine biosynthesis; L-isoleucine from 2-oxobutanoate: step 3/4.</text>
</comment>
<feature type="binding site" evidence="15">
    <location>
        <position position="56"/>
    </location>
    <ligand>
        <name>[2Fe-2S] cluster</name>
        <dbReference type="ChEBI" id="CHEBI:190135"/>
    </ligand>
</feature>
<comment type="subunit">
    <text evidence="15">Homodimer.</text>
</comment>
<feature type="domain" description="Dihydroxy-acid/6-phosphogluconate dehydratase C-terminal" evidence="18">
    <location>
        <begin position="380"/>
        <end position="571"/>
    </location>
</feature>
<evidence type="ECO:0000256" key="16">
    <source>
        <dbReference type="SAM" id="MobiDB-lite"/>
    </source>
</evidence>
<dbReference type="InterPro" id="IPR020558">
    <property type="entry name" value="DiOHA_6PGluconate_deHydtase_CS"/>
</dbReference>
<evidence type="ECO:0000313" key="19">
    <source>
        <dbReference type="EMBL" id="SEJ33714.1"/>
    </source>
</evidence>
<dbReference type="Pfam" id="PF24877">
    <property type="entry name" value="ILV_EDD_C"/>
    <property type="match status" value="1"/>
</dbReference>
<feature type="binding site" evidence="15">
    <location>
        <position position="88"/>
    </location>
    <ligand>
        <name>Mg(2+)</name>
        <dbReference type="ChEBI" id="CHEBI:18420"/>
    </ligand>
</feature>
<dbReference type="GO" id="GO:0009097">
    <property type="term" value="P:isoleucine biosynthetic process"/>
    <property type="evidence" value="ECO:0007669"/>
    <property type="project" value="UniProtKB-UniRule"/>
</dbReference>
<evidence type="ECO:0000256" key="1">
    <source>
        <dbReference type="ARBA" id="ARBA00001946"/>
    </source>
</evidence>
<comment type="pathway">
    <text evidence="12 15">Amino-acid biosynthesis; L-valine biosynthesis; L-valine from pyruvate: step 3/4.</text>
</comment>
<dbReference type="InterPro" id="IPR042096">
    <property type="entry name" value="Dihydro-acid_dehy_C"/>
</dbReference>
<evidence type="ECO:0000259" key="18">
    <source>
        <dbReference type="Pfam" id="PF24877"/>
    </source>
</evidence>
<proteinExistence type="inferred from homology"/>
<name>A0A1H6Y1F6_9RHOB</name>
<comment type="caution">
    <text evidence="15">Lacks conserved residue(s) required for the propagation of feature annotation.</text>
</comment>
<evidence type="ECO:0000256" key="11">
    <source>
        <dbReference type="ARBA" id="ARBA00029304"/>
    </source>
</evidence>
<keyword evidence="9 15" id="KW-0456">Lyase</keyword>
<dbReference type="PROSITE" id="PS00887">
    <property type="entry name" value="ILVD_EDD_2"/>
    <property type="match status" value="1"/>
</dbReference>
<dbReference type="EMBL" id="FNYD01000004">
    <property type="protein sequence ID" value="SEJ33714.1"/>
    <property type="molecule type" value="Genomic_DNA"/>
</dbReference>
<evidence type="ECO:0000256" key="13">
    <source>
        <dbReference type="ARBA" id="ARBA00029437"/>
    </source>
</evidence>
<keyword evidence="10 15" id="KW-0100">Branched-chain amino acid biosynthesis</keyword>
<dbReference type="GO" id="GO:0004160">
    <property type="term" value="F:dihydroxy-acid dehydratase activity"/>
    <property type="evidence" value="ECO:0007669"/>
    <property type="project" value="UniProtKB-UniRule"/>
</dbReference>
<feature type="active site" description="Proton acceptor" evidence="15">
    <location>
        <position position="489"/>
    </location>
</feature>
<keyword evidence="3 15" id="KW-0028">Amino-acid biosynthesis</keyword>
<evidence type="ECO:0000259" key="17">
    <source>
        <dbReference type="Pfam" id="PF00920"/>
    </source>
</evidence>
<dbReference type="RefSeq" id="WP_092364946.1">
    <property type="nucleotide sequence ID" value="NZ_BMGV01000004.1"/>
</dbReference>
<comment type="catalytic activity">
    <reaction evidence="15">
        <text>(2R,3R)-2,3-dihydroxy-3-methylpentanoate = (S)-3-methyl-2-oxopentanoate + H2O</text>
        <dbReference type="Rhea" id="RHEA:27694"/>
        <dbReference type="ChEBI" id="CHEBI:15377"/>
        <dbReference type="ChEBI" id="CHEBI:35146"/>
        <dbReference type="ChEBI" id="CHEBI:49258"/>
        <dbReference type="EC" id="4.2.1.9"/>
    </reaction>
</comment>
<dbReference type="OrthoDB" id="9807077at2"/>
<dbReference type="HAMAP" id="MF_00012">
    <property type="entry name" value="IlvD"/>
    <property type="match status" value="1"/>
</dbReference>
<dbReference type="PANTHER" id="PTHR21000:SF5">
    <property type="entry name" value="DIHYDROXY-ACID DEHYDRATASE, MITOCHONDRIAL"/>
    <property type="match status" value="1"/>
</dbReference>
<dbReference type="InterPro" id="IPR037237">
    <property type="entry name" value="IlvD/EDD_N"/>
</dbReference>
<dbReference type="GO" id="GO:0009099">
    <property type="term" value="P:L-valine biosynthetic process"/>
    <property type="evidence" value="ECO:0007669"/>
    <property type="project" value="UniProtKB-UniRule"/>
</dbReference>
<evidence type="ECO:0000256" key="14">
    <source>
        <dbReference type="ARBA" id="ARBA00029490"/>
    </source>
</evidence>
<sequence>MLKRQFDKTKLPSRHVTEGPERAPHRSYLYAMGLSEEEIHQPLVGVATCWNEAAPCNIALSRQAQAVKLGVKAAAGTPREFTTITVTDGIAMGHEGMRSSLASREAIADTVELTMRGHSYDAIVGLAGCDKSLPGMMMAMVRLNVPSVFIYGGSILPGKAPQVDEIPEDFRTRDLTVQDMFEAVGRHQNNQLSDAALDMLERVACPSAGACGGQFTANTMACVSEAIGLALFNSSGMPAPYESRDQYGEASGQAVMDLIEKDIRARDIVTLKSLQNAARVVACTGGSTNAGLHLPAIAHEAGIEFYLDDVCEIFRDTPYFVDLKPGGKYVAKDLYDAGGLPVVMNELRKAGLIHEDCMTASGGSVGEELDKVTRKADGRVIYPVETPITKTGGVVGLKGNLAPQGAIVKVAGIAAEDQVFTGPARVFESEEEAFAAVKARSYQEGEVLVIRNEGPAGGPGMREMLATTAALSGQGMGKKVALITDGRFSGATRGFCVGHVGPEAAHGGPIALLRDGDMITIDAVKGELTVDLSDDDLAARKASWAGPRETIYASGSLWKFAQLVGETYKGAVTHPGGKAEKHEYMDL</sequence>
<gene>
    <name evidence="15" type="primary">ilvD</name>
    <name evidence="19" type="ORF">SAMN05444007_104205</name>
</gene>
<dbReference type="STRING" id="1227549.SAMN05444007_104205"/>
<dbReference type="InterPro" id="IPR000581">
    <property type="entry name" value="ILV_EDD_N"/>
</dbReference>
<dbReference type="GO" id="GO:0051537">
    <property type="term" value="F:2 iron, 2 sulfur cluster binding"/>
    <property type="evidence" value="ECO:0007669"/>
    <property type="project" value="UniProtKB-UniRule"/>
</dbReference>
<feature type="modified residue" description="N6-carboxylysine" evidence="15">
    <location>
        <position position="131"/>
    </location>
</feature>
<dbReference type="SUPFAM" id="SSF143975">
    <property type="entry name" value="IlvD/EDD N-terminal domain-like"/>
    <property type="match status" value="1"/>
</dbReference>
<organism evidence="19 20">
    <name type="scientific">Cribrihabitans marinus</name>
    <dbReference type="NCBI Taxonomy" id="1227549"/>
    <lineage>
        <taxon>Bacteria</taxon>
        <taxon>Pseudomonadati</taxon>
        <taxon>Pseudomonadota</taxon>
        <taxon>Alphaproteobacteria</taxon>
        <taxon>Rhodobacterales</taxon>
        <taxon>Paracoccaceae</taxon>
        <taxon>Cribrihabitans</taxon>
    </lineage>
</organism>
<feature type="binding site" evidence="15">
    <location>
        <position position="463"/>
    </location>
    <ligand>
        <name>Mg(2+)</name>
        <dbReference type="ChEBI" id="CHEBI:18420"/>
    </ligand>
</feature>
<keyword evidence="4 15" id="KW-0001">2Fe-2S</keyword>
<evidence type="ECO:0000256" key="8">
    <source>
        <dbReference type="ARBA" id="ARBA00023014"/>
    </source>
</evidence>
<evidence type="ECO:0000256" key="10">
    <source>
        <dbReference type="ARBA" id="ARBA00023304"/>
    </source>
</evidence>
<dbReference type="Gene3D" id="3.50.30.80">
    <property type="entry name" value="IlvD/EDD C-terminal domain-like"/>
    <property type="match status" value="1"/>
</dbReference>
<dbReference type="Proteomes" id="UP000199379">
    <property type="component" value="Unassembled WGS sequence"/>
</dbReference>
<comment type="catalytic activity">
    <reaction evidence="11">
        <text>(2R)-2,3-dihydroxy-3-methylbutanoate = 3-methyl-2-oxobutanoate + H2O</text>
        <dbReference type="Rhea" id="RHEA:24809"/>
        <dbReference type="ChEBI" id="CHEBI:11851"/>
        <dbReference type="ChEBI" id="CHEBI:15377"/>
        <dbReference type="ChEBI" id="CHEBI:49072"/>
        <dbReference type="EC" id="4.2.1.9"/>
    </reaction>
    <physiologicalReaction direction="left-to-right" evidence="11">
        <dbReference type="Rhea" id="RHEA:24810"/>
    </physiologicalReaction>
</comment>
<keyword evidence="20" id="KW-1185">Reference proteome</keyword>
<evidence type="ECO:0000256" key="2">
    <source>
        <dbReference type="ARBA" id="ARBA00006486"/>
    </source>
</evidence>
<dbReference type="UniPathway" id="UPA00049">
    <property type="reaction ID" value="UER00061"/>
</dbReference>
<dbReference type="Pfam" id="PF00920">
    <property type="entry name" value="ILVD_EDD_N"/>
    <property type="match status" value="1"/>
</dbReference>
<dbReference type="EC" id="4.2.1.9" evidence="14 15"/>
<dbReference type="SUPFAM" id="SSF52016">
    <property type="entry name" value="LeuD/IlvD-like"/>
    <property type="match status" value="1"/>
</dbReference>
<dbReference type="NCBIfam" id="TIGR00110">
    <property type="entry name" value="ilvD"/>
    <property type="match status" value="1"/>
</dbReference>
<evidence type="ECO:0000256" key="7">
    <source>
        <dbReference type="ARBA" id="ARBA00023004"/>
    </source>
</evidence>
<evidence type="ECO:0000256" key="5">
    <source>
        <dbReference type="ARBA" id="ARBA00022723"/>
    </source>
</evidence>
<keyword evidence="5 15" id="KW-0479">Metal-binding</keyword>
<evidence type="ECO:0000256" key="9">
    <source>
        <dbReference type="ARBA" id="ARBA00023239"/>
    </source>
</evidence>
<dbReference type="PROSITE" id="PS00886">
    <property type="entry name" value="ILVD_EDD_1"/>
    <property type="match status" value="1"/>
</dbReference>
<accession>A0A1H6Y1F6</accession>
<dbReference type="InterPro" id="IPR004404">
    <property type="entry name" value="DihydroxyA_deHydtase"/>
</dbReference>
<protein>
    <recommendedName>
        <fullName evidence="14 15">Dihydroxy-acid dehydratase</fullName>
        <shortName evidence="15">DAD</shortName>
        <ecNumber evidence="14 15">4.2.1.9</ecNumber>
    </recommendedName>
</protein>
<dbReference type="PANTHER" id="PTHR21000">
    <property type="entry name" value="DIHYDROXY-ACID DEHYDRATASE DAD"/>
    <property type="match status" value="1"/>
</dbReference>
<dbReference type="NCBIfam" id="NF002068">
    <property type="entry name" value="PRK00911.1"/>
    <property type="match status" value="1"/>
</dbReference>
<dbReference type="InterPro" id="IPR056740">
    <property type="entry name" value="ILV_EDD_C"/>
</dbReference>
<comment type="function">
    <text evidence="15">Functions in the biosynthesis of branched-chain amino acids. Catalyzes the dehydration of (2R,3R)-2,3-dihydroxy-3-methylpentanoate (2,3-dihydroxy-3-methylvalerate) into 2-oxo-3-methylpentanoate (2-oxo-3-methylvalerate) and of (2R)-2,3-dihydroxy-3-methylbutanoate (2,3-dihydroxyisovalerate) into 2-oxo-3-methylbutanoate (2-oxoisovalerate), the penultimate precursor to L-isoleucine and L-valine, respectively.</text>
</comment>
<dbReference type="UniPathway" id="UPA00047">
    <property type="reaction ID" value="UER00057"/>
</dbReference>
<dbReference type="FunFam" id="3.50.30.80:FF:000001">
    <property type="entry name" value="Dihydroxy-acid dehydratase"/>
    <property type="match status" value="1"/>
</dbReference>
<dbReference type="AlphaFoldDB" id="A0A1H6Y1F6"/>
<comment type="similarity">
    <text evidence="2 15">Belongs to the IlvD/Edd family.</text>
</comment>
<evidence type="ECO:0000256" key="6">
    <source>
        <dbReference type="ARBA" id="ARBA00022842"/>
    </source>
</evidence>
<dbReference type="GO" id="GO:0000287">
    <property type="term" value="F:magnesium ion binding"/>
    <property type="evidence" value="ECO:0007669"/>
    <property type="project" value="UniProtKB-UniRule"/>
</dbReference>
<reference evidence="19 20" key="1">
    <citation type="submission" date="2016-10" db="EMBL/GenBank/DDBJ databases">
        <authorList>
            <person name="de Groot N.N."/>
        </authorList>
    </citation>
    <scope>NUCLEOTIDE SEQUENCE [LARGE SCALE GENOMIC DNA]</scope>
    <source>
        <strain evidence="19 20">DSM 29340</strain>
    </source>
</reference>
<evidence type="ECO:0000313" key="20">
    <source>
        <dbReference type="Proteomes" id="UP000199379"/>
    </source>
</evidence>
<feature type="binding site" description="via carbamate group" evidence="15">
    <location>
        <position position="131"/>
    </location>
    <ligand>
        <name>Mg(2+)</name>
        <dbReference type="ChEBI" id="CHEBI:18420"/>
    </ligand>
</feature>
<keyword evidence="6 15" id="KW-0460">Magnesium</keyword>
<evidence type="ECO:0000256" key="15">
    <source>
        <dbReference type="HAMAP-Rule" id="MF_00012"/>
    </source>
</evidence>
<feature type="region of interest" description="Disordered" evidence="16">
    <location>
        <begin position="1"/>
        <end position="22"/>
    </location>
</feature>
<comment type="cofactor">
    <cofactor evidence="1 15">
        <name>Mg(2+)</name>
        <dbReference type="ChEBI" id="CHEBI:18420"/>
    </cofactor>
</comment>
<keyword evidence="7 15" id="KW-0408">Iron</keyword>
<feature type="domain" description="Dihydroxy-acid/6-phosphogluconate dehydratase N-terminal" evidence="17">
    <location>
        <begin position="41"/>
        <end position="367"/>
    </location>
</feature>
<feature type="binding site" evidence="15">
    <location>
        <position position="130"/>
    </location>
    <ligand>
        <name>Mg(2+)</name>
        <dbReference type="ChEBI" id="CHEBI:18420"/>
    </ligand>
</feature>
<keyword evidence="8 15" id="KW-0411">Iron-sulfur</keyword>
<evidence type="ECO:0000256" key="12">
    <source>
        <dbReference type="ARBA" id="ARBA00029436"/>
    </source>
</evidence>